<evidence type="ECO:0000256" key="4">
    <source>
        <dbReference type="ARBA" id="ARBA00022490"/>
    </source>
</evidence>
<dbReference type="Proteomes" id="UP000009375">
    <property type="component" value="Unassembled WGS sequence"/>
</dbReference>
<dbReference type="AlphaFoldDB" id="D2EFQ9"/>
<keyword evidence="7" id="KW-0547">Nucleotide-binding</keyword>
<dbReference type="InterPro" id="IPR006195">
    <property type="entry name" value="aa-tRNA-synth_II"/>
</dbReference>
<keyword evidence="4" id="KW-0963">Cytoplasm</keyword>
<name>D2EFQ9_PARA4</name>
<evidence type="ECO:0000313" key="14">
    <source>
        <dbReference type="Proteomes" id="UP000009375"/>
    </source>
</evidence>
<evidence type="ECO:0000256" key="1">
    <source>
        <dbReference type="ARBA" id="ARBA00004496"/>
    </source>
</evidence>
<comment type="subcellular location">
    <subcellularLocation>
        <location evidence="1">Cytoplasm</location>
    </subcellularLocation>
</comment>
<evidence type="ECO:0000256" key="10">
    <source>
        <dbReference type="ARBA" id="ARBA00022917"/>
    </source>
</evidence>
<evidence type="ECO:0000256" key="2">
    <source>
        <dbReference type="ARBA" id="ARBA00006703"/>
    </source>
</evidence>
<dbReference type="GO" id="GO:0046872">
    <property type="term" value="F:metal ion binding"/>
    <property type="evidence" value="ECO:0007669"/>
    <property type="project" value="UniProtKB-KW"/>
</dbReference>
<organism evidence="13 14">
    <name type="scientific">Candidatus Parvarchaeum acidiphilum ARMAN-4</name>
    <dbReference type="NCBI Taxonomy" id="662760"/>
    <lineage>
        <taxon>Archaea</taxon>
        <taxon>Candidatus Parvarchaeota</taxon>
        <taxon>Candidatus Parvarchaeum</taxon>
    </lineage>
</organism>
<dbReference type="InterPro" id="IPR002319">
    <property type="entry name" value="Phenylalanyl-tRNA_Synthase"/>
</dbReference>
<dbReference type="InterPro" id="IPR045864">
    <property type="entry name" value="aa-tRNA-synth_II/BPL/LPL"/>
</dbReference>
<keyword evidence="10" id="KW-0648">Protein biosynthesis</keyword>
<dbReference type="EC" id="6.1.1.20" evidence="3"/>
<evidence type="ECO:0000256" key="9">
    <source>
        <dbReference type="ARBA" id="ARBA00022842"/>
    </source>
</evidence>
<evidence type="ECO:0000259" key="12">
    <source>
        <dbReference type="PROSITE" id="PS50862"/>
    </source>
</evidence>
<comment type="similarity">
    <text evidence="2">Belongs to the class-II aminoacyl-tRNA synthetase family. Phe-tRNA synthetase alpha subunit type 2 subfamily.</text>
</comment>
<dbReference type="Pfam" id="PF01409">
    <property type="entry name" value="tRNA-synt_2d"/>
    <property type="match status" value="1"/>
</dbReference>
<evidence type="ECO:0000313" key="13">
    <source>
        <dbReference type="EMBL" id="EEZ92752.1"/>
    </source>
</evidence>
<proteinExistence type="inferred from homology"/>
<dbReference type="GO" id="GO:0000049">
    <property type="term" value="F:tRNA binding"/>
    <property type="evidence" value="ECO:0007669"/>
    <property type="project" value="InterPro"/>
</dbReference>
<feature type="domain" description="Aminoacyl-transfer RNA synthetases class-II family profile" evidence="12">
    <location>
        <begin position="235"/>
        <end position="498"/>
    </location>
</feature>
<sequence>MEEKNIIGMLSKTDKILLSNLKNGEMFANEVELKCGLERAAVINSARKLLSLNLINIESITKSRLRLTYLGQKYLKEGLPEYRVFCFAKKNKTFEYKQLFSSIVMDKDELNAAIGVLKRLSAIKVDGGKISVNLDPSSLIEERNVILKSVENNENVDYKFVQDFIKRGIIEQINEINEKFSITLSGVKIIKDPEFNKDYIDKISTNEMRNWQGLNFRGYIENPEIISSLSGKTNVKTKFISLIKNAMVSMGFLEMHSNFVESTFWNFDVMMFRQDHPDREIQDTVYLNGLEAVVPEKLLKNVKKVYESGFFSSKYNESIGYRRKFDTSKSNSLIMRGHTTATTFRYISEFISKNKDKPAKFFSVDKGFRNETMDNTHLLELYQIEGSVDGDNLTVSDLIGYIKQFYKKIGINNIRLKPTYNPYTEPSLEIQAFSPNLKRWIEVGNSGVFRPETLKPFGISKNIIAWGFGMERMLNLKLGIADIRDLYGAYTDIDLLRELESAKVFGEF</sequence>
<dbReference type="PANTHER" id="PTHR11538:SF40">
    <property type="entry name" value="PHENYLALANINE--TRNA LIGASE ALPHA SUBUNIT"/>
    <property type="match status" value="1"/>
</dbReference>
<dbReference type="Gene3D" id="3.30.930.10">
    <property type="entry name" value="Bira Bifunctional Protein, Domain 2"/>
    <property type="match status" value="1"/>
</dbReference>
<dbReference type="EMBL" id="GG730049">
    <property type="protein sequence ID" value="EEZ92752.1"/>
    <property type="molecule type" value="Genomic_DNA"/>
</dbReference>
<evidence type="ECO:0000256" key="3">
    <source>
        <dbReference type="ARBA" id="ARBA00012814"/>
    </source>
</evidence>
<dbReference type="GO" id="GO:0005524">
    <property type="term" value="F:ATP binding"/>
    <property type="evidence" value="ECO:0007669"/>
    <property type="project" value="UniProtKB-KW"/>
</dbReference>
<protein>
    <recommendedName>
        <fullName evidence="3">phenylalanine--tRNA ligase</fullName>
        <ecNumber evidence="3">6.1.1.20</ecNumber>
    </recommendedName>
</protein>
<dbReference type="GO" id="GO:0005737">
    <property type="term" value="C:cytoplasm"/>
    <property type="evidence" value="ECO:0007669"/>
    <property type="project" value="UniProtKB-SubCell"/>
</dbReference>
<evidence type="ECO:0000256" key="6">
    <source>
        <dbReference type="ARBA" id="ARBA00022723"/>
    </source>
</evidence>
<evidence type="ECO:0000256" key="8">
    <source>
        <dbReference type="ARBA" id="ARBA00022840"/>
    </source>
</evidence>
<keyword evidence="8" id="KW-0067">ATP-binding</keyword>
<dbReference type="GO" id="GO:0004826">
    <property type="term" value="F:phenylalanine-tRNA ligase activity"/>
    <property type="evidence" value="ECO:0007669"/>
    <property type="project" value="UniProtKB-EC"/>
</dbReference>
<gene>
    <name evidence="13" type="ORF">BJBARM4_0584</name>
</gene>
<keyword evidence="5" id="KW-0436">Ligase</keyword>
<dbReference type="PROSITE" id="PS50862">
    <property type="entry name" value="AA_TRNA_LIGASE_II"/>
    <property type="match status" value="1"/>
</dbReference>
<dbReference type="GO" id="GO:0006432">
    <property type="term" value="P:phenylalanyl-tRNA aminoacylation"/>
    <property type="evidence" value="ECO:0007669"/>
    <property type="project" value="InterPro"/>
</dbReference>
<evidence type="ECO:0000256" key="11">
    <source>
        <dbReference type="ARBA" id="ARBA00023146"/>
    </source>
</evidence>
<dbReference type="PANTHER" id="PTHR11538">
    <property type="entry name" value="PHENYLALANYL-TRNA SYNTHETASE"/>
    <property type="match status" value="1"/>
</dbReference>
<reference evidence="13 14" key="1">
    <citation type="journal article" date="2010" name="Proc. Natl. Acad. Sci. U.S.A.">
        <title>Enigmatic, ultrasmall, uncultivated Archaea.</title>
        <authorList>
            <person name="Baker B.J."/>
            <person name="Comolli L.R."/>
            <person name="Dick G.J."/>
            <person name="Hauser L.J."/>
            <person name="Hyatt D."/>
            <person name="Dill B.D."/>
            <person name="Land M.L."/>
            <person name="Verberkmoes N.C."/>
            <person name="Hettich R.L."/>
            <person name="Banfield J.F."/>
        </authorList>
    </citation>
    <scope>NUCLEOTIDE SEQUENCE [LARGE SCALE GENOMIC DNA]</scope>
</reference>
<dbReference type="InterPro" id="IPR004529">
    <property type="entry name" value="Phe-tRNA-synth_IIc_asu"/>
</dbReference>
<dbReference type="NCBIfam" id="NF003210">
    <property type="entry name" value="PRK04172.1"/>
    <property type="match status" value="1"/>
</dbReference>
<dbReference type="NCBIfam" id="TIGR00468">
    <property type="entry name" value="pheS"/>
    <property type="match status" value="1"/>
</dbReference>
<keyword evidence="9" id="KW-0460">Magnesium</keyword>
<keyword evidence="6" id="KW-0479">Metal-binding</keyword>
<dbReference type="SUPFAM" id="SSF55681">
    <property type="entry name" value="Class II aaRS and biotin synthetases"/>
    <property type="match status" value="1"/>
</dbReference>
<evidence type="ECO:0000256" key="7">
    <source>
        <dbReference type="ARBA" id="ARBA00022741"/>
    </source>
</evidence>
<keyword evidence="11 13" id="KW-0030">Aminoacyl-tRNA synthetase</keyword>
<accession>D2EFQ9</accession>
<evidence type="ECO:0000256" key="5">
    <source>
        <dbReference type="ARBA" id="ARBA00022598"/>
    </source>
</evidence>